<dbReference type="GO" id="GO:0016616">
    <property type="term" value="F:oxidoreductase activity, acting on the CH-OH group of donors, NAD or NADP as acceptor"/>
    <property type="evidence" value="ECO:0007669"/>
    <property type="project" value="UniProtKB-ARBA"/>
</dbReference>
<dbReference type="SUPFAM" id="SSF50129">
    <property type="entry name" value="GroES-like"/>
    <property type="match status" value="1"/>
</dbReference>
<dbReference type="Pfam" id="PF08240">
    <property type="entry name" value="ADH_N"/>
    <property type="match status" value="1"/>
</dbReference>
<name>A0A420EGH2_9ALTE</name>
<dbReference type="CDD" id="cd08232">
    <property type="entry name" value="idonate-5-DH"/>
    <property type="match status" value="1"/>
</dbReference>
<gene>
    <name evidence="8" type="ORF">DBZ36_04790</name>
</gene>
<dbReference type="AlphaFoldDB" id="A0A420EGH2"/>
<dbReference type="PANTHER" id="PTHR43161:SF9">
    <property type="entry name" value="SORBITOL DEHYDROGENASE"/>
    <property type="match status" value="1"/>
</dbReference>
<reference evidence="8 9" key="1">
    <citation type="submission" date="2018-09" db="EMBL/GenBank/DDBJ databases">
        <authorList>
            <person name="Wang Z."/>
        </authorList>
    </citation>
    <scope>NUCLEOTIDE SEQUENCE [LARGE SCALE GENOMIC DNA]</scope>
    <source>
        <strain evidence="8 9">ALS 81</strain>
    </source>
</reference>
<dbReference type="SUPFAM" id="SSF51735">
    <property type="entry name" value="NAD(P)-binding Rossmann-fold domains"/>
    <property type="match status" value="1"/>
</dbReference>
<dbReference type="Proteomes" id="UP000286482">
    <property type="component" value="Unassembled WGS sequence"/>
</dbReference>
<dbReference type="GO" id="GO:0008270">
    <property type="term" value="F:zinc ion binding"/>
    <property type="evidence" value="ECO:0007669"/>
    <property type="project" value="InterPro"/>
</dbReference>
<dbReference type="Pfam" id="PF00107">
    <property type="entry name" value="ADH_zinc_N"/>
    <property type="match status" value="1"/>
</dbReference>
<dbReference type="Gene3D" id="3.90.180.10">
    <property type="entry name" value="Medium-chain alcohol dehydrogenases, catalytic domain"/>
    <property type="match status" value="1"/>
</dbReference>
<dbReference type="InterPro" id="IPR011032">
    <property type="entry name" value="GroES-like_sf"/>
</dbReference>
<evidence type="ECO:0000256" key="1">
    <source>
        <dbReference type="ARBA" id="ARBA00001947"/>
    </source>
</evidence>
<dbReference type="InterPro" id="IPR002328">
    <property type="entry name" value="ADH_Zn_CS"/>
</dbReference>
<dbReference type="InterPro" id="IPR036291">
    <property type="entry name" value="NAD(P)-bd_dom_sf"/>
</dbReference>
<dbReference type="InterPro" id="IPR020843">
    <property type="entry name" value="ER"/>
</dbReference>
<dbReference type="PROSITE" id="PS00059">
    <property type="entry name" value="ADH_ZINC"/>
    <property type="match status" value="1"/>
</dbReference>
<dbReference type="OrthoDB" id="9787435at2"/>
<accession>A0A420EGH2</accession>
<dbReference type="SMART" id="SM00829">
    <property type="entry name" value="PKS_ER"/>
    <property type="match status" value="1"/>
</dbReference>
<evidence type="ECO:0000256" key="4">
    <source>
        <dbReference type="ARBA" id="ARBA00022833"/>
    </source>
</evidence>
<evidence type="ECO:0000256" key="2">
    <source>
        <dbReference type="ARBA" id="ARBA00008072"/>
    </source>
</evidence>
<dbReference type="InterPro" id="IPR013149">
    <property type="entry name" value="ADH-like_C"/>
</dbReference>
<organism evidence="8 9">
    <name type="scientific">Alginatibacterium sediminis</name>
    <dbReference type="NCBI Taxonomy" id="2164068"/>
    <lineage>
        <taxon>Bacteria</taxon>
        <taxon>Pseudomonadati</taxon>
        <taxon>Pseudomonadota</taxon>
        <taxon>Gammaproteobacteria</taxon>
        <taxon>Alteromonadales</taxon>
        <taxon>Alteromonadaceae</taxon>
        <taxon>Alginatibacterium</taxon>
    </lineage>
</organism>
<evidence type="ECO:0000313" key="9">
    <source>
        <dbReference type="Proteomes" id="UP000286482"/>
    </source>
</evidence>
<dbReference type="Gene3D" id="3.40.50.720">
    <property type="entry name" value="NAD(P)-binding Rossmann-like Domain"/>
    <property type="match status" value="1"/>
</dbReference>
<comment type="similarity">
    <text evidence="2 6">Belongs to the zinc-containing alcohol dehydrogenase family.</text>
</comment>
<evidence type="ECO:0000259" key="7">
    <source>
        <dbReference type="SMART" id="SM00829"/>
    </source>
</evidence>
<dbReference type="PANTHER" id="PTHR43161">
    <property type="entry name" value="SORBITOL DEHYDROGENASE"/>
    <property type="match status" value="1"/>
</dbReference>
<feature type="domain" description="Enoyl reductase (ER)" evidence="7">
    <location>
        <begin position="13"/>
        <end position="349"/>
    </location>
</feature>
<dbReference type="RefSeq" id="WP_120353783.1">
    <property type="nucleotide sequence ID" value="NZ_RAQO01000004.1"/>
</dbReference>
<protein>
    <submittedName>
        <fullName evidence="8">L-idonate 5-dehydrogenase</fullName>
    </submittedName>
</protein>
<proteinExistence type="inferred from homology"/>
<keyword evidence="9" id="KW-1185">Reference proteome</keyword>
<keyword evidence="3 6" id="KW-0479">Metal-binding</keyword>
<evidence type="ECO:0000256" key="6">
    <source>
        <dbReference type="RuleBase" id="RU361277"/>
    </source>
</evidence>
<dbReference type="EMBL" id="RAQO01000004">
    <property type="protein sequence ID" value="RKF19778.1"/>
    <property type="molecule type" value="Genomic_DNA"/>
</dbReference>
<evidence type="ECO:0000313" key="8">
    <source>
        <dbReference type="EMBL" id="RKF19778.1"/>
    </source>
</evidence>
<evidence type="ECO:0000256" key="3">
    <source>
        <dbReference type="ARBA" id="ARBA00022723"/>
    </source>
</evidence>
<evidence type="ECO:0000256" key="5">
    <source>
        <dbReference type="ARBA" id="ARBA00023002"/>
    </source>
</evidence>
<keyword evidence="5" id="KW-0560">Oxidoreductase</keyword>
<dbReference type="InterPro" id="IPR013154">
    <property type="entry name" value="ADH-like_N"/>
</dbReference>
<keyword evidence="4 6" id="KW-0862">Zinc</keyword>
<sequence length="353" mass="37910">MDNSKQYRALVLDRAQHTEIQMMTPRTLSEGEVRIKLGAAGICGTDLHYYAAYANSGFEIQSPLTLGHEASGTVSELGPNVVGFEIGDKVAINPVVACGHCLPCRRGQANLCENKRFPGSATTIPHIHGFFREYFEYPASACIKVDPKTSLEELAFVEPLSCSMHAIERAGNLLGRKVLVSGAGPIGVLAAACAKAAGAASVTCTDLSDDTLAIAAQMGADECINVANHPEQLQRYFEGNGQFDVVVEASGALPALDNALSAVRRGGTIVLLSNLPAGKVEIRANMIMLKELNFLGTMQFGLEFEKALSLILNRQVDVRPMLSAQFDLADAQQAFELAKDRQRSMKVQLVSNK</sequence>
<comment type="caution">
    <text evidence="8">The sequence shown here is derived from an EMBL/GenBank/DDBJ whole genome shotgun (WGS) entry which is preliminary data.</text>
</comment>
<comment type="cofactor">
    <cofactor evidence="1 6">
        <name>Zn(2+)</name>
        <dbReference type="ChEBI" id="CHEBI:29105"/>
    </cofactor>
</comment>